<proteinExistence type="inferred from homology"/>
<dbReference type="RefSeq" id="XP_008485888.2">
    <property type="nucleotide sequence ID" value="XM_008487666.2"/>
</dbReference>
<organism evidence="3 4">
    <name type="scientific">Diaphorina citri</name>
    <name type="common">Asian citrus psyllid</name>
    <dbReference type="NCBI Taxonomy" id="121845"/>
    <lineage>
        <taxon>Eukaryota</taxon>
        <taxon>Metazoa</taxon>
        <taxon>Ecdysozoa</taxon>
        <taxon>Arthropoda</taxon>
        <taxon>Hexapoda</taxon>
        <taxon>Insecta</taxon>
        <taxon>Pterygota</taxon>
        <taxon>Neoptera</taxon>
        <taxon>Paraneoptera</taxon>
        <taxon>Hemiptera</taxon>
        <taxon>Sternorrhyncha</taxon>
        <taxon>Psylloidea</taxon>
        <taxon>Psyllidae</taxon>
        <taxon>Diaphorininae</taxon>
        <taxon>Diaphorina</taxon>
    </lineage>
</organism>
<keyword evidence="2" id="KW-0560">Oxidoreductase</keyword>
<dbReference type="PANTHER" id="PTHR45024">
    <property type="entry name" value="DEHYDROGENASES, SHORT CHAIN"/>
    <property type="match status" value="1"/>
</dbReference>
<dbReference type="GeneID" id="103522564"/>
<evidence type="ECO:0000313" key="4">
    <source>
        <dbReference type="RefSeq" id="XP_008485888.2"/>
    </source>
</evidence>
<dbReference type="PANTHER" id="PTHR45024:SF2">
    <property type="entry name" value="SCP2 DOMAIN-CONTAINING PROTEIN"/>
    <property type="match status" value="1"/>
</dbReference>
<dbReference type="PaxDb" id="121845-A0A1S3DRE3"/>
<comment type="similarity">
    <text evidence="1">Belongs to the short-chain dehydrogenases/reductases (SDR) family.</text>
</comment>
<dbReference type="InterPro" id="IPR051687">
    <property type="entry name" value="Peroxisomal_Beta-Oxidation"/>
</dbReference>
<dbReference type="GO" id="GO:0016491">
    <property type="term" value="F:oxidoreductase activity"/>
    <property type="evidence" value="ECO:0007669"/>
    <property type="project" value="UniProtKB-KW"/>
</dbReference>
<dbReference type="AlphaFoldDB" id="A0A1S3DRE3"/>
<dbReference type="PRINTS" id="PR00081">
    <property type="entry name" value="GDHRDH"/>
</dbReference>
<dbReference type="Gene3D" id="3.40.50.720">
    <property type="entry name" value="NAD(P)-binding Rossmann-like Domain"/>
    <property type="match status" value="1"/>
</dbReference>
<protein>
    <submittedName>
        <fullName evidence="4">Peroxisomal multifunctional enzyme type 2-like</fullName>
    </submittedName>
</protein>
<evidence type="ECO:0000256" key="1">
    <source>
        <dbReference type="ARBA" id="ARBA00006484"/>
    </source>
</evidence>
<dbReference type="SUPFAM" id="SSF51735">
    <property type="entry name" value="NAD(P)-binding Rossmann-fold domains"/>
    <property type="match status" value="1"/>
</dbReference>
<accession>A0A1S3DRE3</accession>
<name>A0A1S3DRE3_DIACI</name>
<reference evidence="4" key="1">
    <citation type="submission" date="2025-08" db="UniProtKB">
        <authorList>
            <consortium name="RefSeq"/>
        </authorList>
    </citation>
    <scope>IDENTIFICATION</scope>
</reference>
<evidence type="ECO:0000313" key="3">
    <source>
        <dbReference type="Proteomes" id="UP000079169"/>
    </source>
</evidence>
<sequence length="108" mass="11274">MPEQVRFDGRVAIVTGAGAGLGRSYALLLAERGASVVVNDLGGQRDGDGKSSKAADTVVAEIRSKGGKAVPDYNSVVDGDKIVQTALENFGRIDIVINNAGKQIKLYL</sequence>
<dbReference type="Proteomes" id="UP000079169">
    <property type="component" value="Unplaced"/>
</dbReference>
<evidence type="ECO:0000256" key="2">
    <source>
        <dbReference type="ARBA" id="ARBA00023002"/>
    </source>
</evidence>
<dbReference type="InterPro" id="IPR036291">
    <property type="entry name" value="NAD(P)-bd_dom_sf"/>
</dbReference>
<gene>
    <name evidence="4" type="primary">LOC103522564</name>
</gene>
<dbReference type="Pfam" id="PF00106">
    <property type="entry name" value="adh_short"/>
    <property type="match status" value="1"/>
</dbReference>
<keyword evidence="3" id="KW-1185">Reference proteome</keyword>
<dbReference type="STRING" id="121845.A0A1S3DRE3"/>
<dbReference type="KEGG" id="dci:103522564"/>
<dbReference type="InterPro" id="IPR002347">
    <property type="entry name" value="SDR_fam"/>
</dbReference>